<dbReference type="PROSITE" id="PS50893">
    <property type="entry name" value="ABC_TRANSPORTER_2"/>
    <property type="match status" value="1"/>
</dbReference>
<gene>
    <name evidence="9" type="ORF">EQW73_01855</name>
    <name evidence="10" type="ORF">EQW78_03900</name>
</gene>
<keyword evidence="3" id="KW-0813">Transport</keyword>
<dbReference type="Pfam" id="PF00005">
    <property type="entry name" value="ABC_tran"/>
    <property type="match status" value="1"/>
</dbReference>
<feature type="compositionally biased region" description="Basic and acidic residues" evidence="7">
    <location>
        <begin position="16"/>
        <end position="37"/>
    </location>
</feature>
<dbReference type="OrthoDB" id="9804819at2"/>
<keyword evidence="6" id="KW-0046">Antibiotic resistance</keyword>
<dbReference type="STRING" id="1713.GCA_000718325_01289"/>
<protein>
    <submittedName>
        <fullName evidence="10">ABC transporter ATP-binding protein</fullName>
    </submittedName>
</protein>
<dbReference type="EMBL" id="SDJQ01000006">
    <property type="protein sequence ID" value="RXR35931.1"/>
    <property type="molecule type" value="Genomic_DNA"/>
</dbReference>
<dbReference type="InterPro" id="IPR050763">
    <property type="entry name" value="ABC_transporter_ATP-binding"/>
</dbReference>
<dbReference type="InterPro" id="IPR003593">
    <property type="entry name" value="AAA+_ATPase"/>
</dbReference>
<evidence type="ECO:0000256" key="3">
    <source>
        <dbReference type="ARBA" id="ARBA00022448"/>
    </source>
</evidence>
<dbReference type="EMBL" id="SDJR01000001">
    <property type="protein sequence ID" value="RXR28060.1"/>
    <property type="molecule type" value="Genomic_DNA"/>
</dbReference>
<evidence type="ECO:0000313" key="9">
    <source>
        <dbReference type="EMBL" id="RXR28060.1"/>
    </source>
</evidence>
<proteinExistence type="inferred from homology"/>
<dbReference type="GO" id="GO:0046677">
    <property type="term" value="P:response to antibiotic"/>
    <property type="evidence" value="ECO:0007669"/>
    <property type="project" value="UniProtKB-KW"/>
</dbReference>
<evidence type="ECO:0000256" key="5">
    <source>
        <dbReference type="ARBA" id="ARBA00022840"/>
    </source>
</evidence>
<dbReference type="GO" id="GO:0016887">
    <property type="term" value="F:ATP hydrolysis activity"/>
    <property type="evidence" value="ECO:0007669"/>
    <property type="project" value="InterPro"/>
</dbReference>
<dbReference type="PANTHER" id="PTHR42711">
    <property type="entry name" value="ABC TRANSPORTER ATP-BINDING PROTEIN"/>
    <property type="match status" value="1"/>
</dbReference>
<dbReference type="PROSITE" id="PS00211">
    <property type="entry name" value="ABC_TRANSPORTER_1"/>
    <property type="match status" value="1"/>
</dbReference>
<evidence type="ECO:0000256" key="4">
    <source>
        <dbReference type="ARBA" id="ARBA00022741"/>
    </source>
</evidence>
<dbReference type="PANTHER" id="PTHR42711:SF5">
    <property type="entry name" value="ABC TRANSPORTER ATP-BINDING PROTEIN NATA"/>
    <property type="match status" value="1"/>
</dbReference>
<comment type="caution">
    <text evidence="10">The sequence shown here is derived from an EMBL/GenBank/DDBJ whole genome shotgun (WGS) entry which is preliminary data.</text>
</comment>
<evidence type="ECO:0000256" key="7">
    <source>
        <dbReference type="SAM" id="MobiDB-lite"/>
    </source>
</evidence>
<dbReference type="Proteomes" id="UP000289805">
    <property type="component" value="Unassembled WGS sequence"/>
</dbReference>
<evidence type="ECO:0000313" key="11">
    <source>
        <dbReference type="Proteomes" id="UP000289805"/>
    </source>
</evidence>
<evidence type="ECO:0000313" key="10">
    <source>
        <dbReference type="EMBL" id="RXR35931.1"/>
    </source>
</evidence>
<evidence type="ECO:0000256" key="2">
    <source>
        <dbReference type="ARBA" id="ARBA00005417"/>
    </source>
</evidence>
<dbReference type="InterPro" id="IPR003439">
    <property type="entry name" value="ABC_transporter-like_ATP-bd"/>
</dbReference>
<sequence>MDNDITGRTTGPGRARQGDAHRETHLETHRETHRDTPDDLVIDVRGLRRRYASSSRGAKGFEAVAGVDLQVRRGELFALLGTNGAGKTSLLEVVEGLARPTGGTVEVFGKDPYRRRAQVRPRIGIMLQEAGFPSDLTAIETARMWAGTLTAPRPVEEALDLVALRGRADVTVSSLSGGERRRLDLALALLGRPEVLFLDEPTTGLDPESRRSAWDLVRGLLDDGTTVVLTTHYLEEAERLADRLAIMHGGRIVQEGTVADIVEAEPSFVHLDEESVRPHLTDLPLLPGETLTRVEGGTVAIATRDLQRTLAVLLAWATDRDVTFGRIEARPASLEQAFLAIADGPGAARTAFASTTDPTERAA</sequence>
<dbReference type="SUPFAM" id="SSF52540">
    <property type="entry name" value="P-loop containing nucleoside triphosphate hydrolases"/>
    <property type="match status" value="1"/>
</dbReference>
<dbReference type="RefSeq" id="WP_084689893.1">
    <property type="nucleotide sequence ID" value="NZ_JOFV01000005.1"/>
</dbReference>
<feature type="region of interest" description="Disordered" evidence="7">
    <location>
        <begin position="1"/>
        <end position="38"/>
    </location>
</feature>
<dbReference type="GO" id="GO:0005886">
    <property type="term" value="C:plasma membrane"/>
    <property type="evidence" value="ECO:0007669"/>
    <property type="project" value="UniProtKB-SubCell"/>
</dbReference>
<evidence type="ECO:0000313" key="12">
    <source>
        <dbReference type="Proteomes" id="UP000290517"/>
    </source>
</evidence>
<evidence type="ECO:0000259" key="8">
    <source>
        <dbReference type="PROSITE" id="PS50893"/>
    </source>
</evidence>
<feature type="domain" description="ABC transporter" evidence="8">
    <location>
        <begin position="42"/>
        <end position="274"/>
    </location>
</feature>
<dbReference type="InterPro" id="IPR027417">
    <property type="entry name" value="P-loop_NTPase"/>
</dbReference>
<keyword evidence="4" id="KW-0547">Nucleotide-binding</keyword>
<comment type="similarity">
    <text evidence="2">Belongs to the ABC transporter superfamily.</text>
</comment>
<reference evidence="11 12" key="1">
    <citation type="submission" date="2019-01" db="EMBL/GenBank/DDBJ databases">
        <title>Oerskovia turbata Genome sequencing and assembly.</title>
        <authorList>
            <person name="Dou T."/>
        </authorList>
    </citation>
    <scope>NUCLEOTIDE SEQUENCE [LARGE SCALE GENOMIC DNA]</scope>
    <source>
        <strain evidence="10 11">JCM12123</strain>
        <strain evidence="9 12">JCM3160</strain>
    </source>
</reference>
<evidence type="ECO:0000256" key="6">
    <source>
        <dbReference type="ARBA" id="ARBA00023251"/>
    </source>
</evidence>
<dbReference type="Proteomes" id="UP000290517">
    <property type="component" value="Unassembled WGS sequence"/>
</dbReference>
<name>A0A4Q1KZR8_9CELL</name>
<dbReference type="CDD" id="cd03230">
    <property type="entry name" value="ABC_DR_subfamily_A"/>
    <property type="match status" value="1"/>
</dbReference>
<keyword evidence="12" id="KW-1185">Reference proteome</keyword>
<dbReference type="SMART" id="SM00382">
    <property type="entry name" value="AAA"/>
    <property type="match status" value="1"/>
</dbReference>
<comment type="subcellular location">
    <subcellularLocation>
        <location evidence="1">Cell membrane</location>
        <topology evidence="1">Peripheral membrane protein</topology>
    </subcellularLocation>
</comment>
<organism evidence="10 11">
    <name type="scientific">Oerskovia turbata</name>
    <dbReference type="NCBI Taxonomy" id="1713"/>
    <lineage>
        <taxon>Bacteria</taxon>
        <taxon>Bacillati</taxon>
        <taxon>Actinomycetota</taxon>
        <taxon>Actinomycetes</taxon>
        <taxon>Micrococcales</taxon>
        <taxon>Cellulomonadaceae</taxon>
        <taxon>Oerskovia</taxon>
    </lineage>
</organism>
<keyword evidence="5 10" id="KW-0067">ATP-binding</keyword>
<dbReference type="InterPro" id="IPR017871">
    <property type="entry name" value="ABC_transporter-like_CS"/>
</dbReference>
<evidence type="ECO:0000256" key="1">
    <source>
        <dbReference type="ARBA" id="ARBA00004202"/>
    </source>
</evidence>
<dbReference type="Gene3D" id="3.40.50.300">
    <property type="entry name" value="P-loop containing nucleotide triphosphate hydrolases"/>
    <property type="match status" value="1"/>
</dbReference>
<dbReference type="AlphaFoldDB" id="A0A4Q1KZR8"/>
<dbReference type="GO" id="GO:0005524">
    <property type="term" value="F:ATP binding"/>
    <property type="evidence" value="ECO:0007669"/>
    <property type="project" value="UniProtKB-KW"/>
</dbReference>
<accession>A0A4Q1KZR8</accession>